<proteinExistence type="predicted"/>
<keyword evidence="2" id="KW-1185">Reference proteome</keyword>
<organism evidence="1 2">
    <name type="scientific">Ridgeia piscesae</name>
    <name type="common">Tubeworm</name>
    <dbReference type="NCBI Taxonomy" id="27915"/>
    <lineage>
        <taxon>Eukaryota</taxon>
        <taxon>Metazoa</taxon>
        <taxon>Spiralia</taxon>
        <taxon>Lophotrochozoa</taxon>
        <taxon>Annelida</taxon>
        <taxon>Polychaeta</taxon>
        <taxon>Sedentaria</taxon>
        <taxon>Canalipalpata</taxon>
        <taxon>Sabellida</taxon>
        <taxon>Siboglinidae</taxon>
        <taxon>Ridgeia</taxon>
    </lineage>
</organism>
<dbReference type="EMBL" id="JAODUO010000177">
    <property type="protein sequence ID" value="KAK2187138.1"/>
    <property type="molecule type" value="Genomic_DNA"/>
</dbReference>
<reference evidence="1" key="1">
    <citation type="journal article" date="2023" name="Mol. Biol. Evol.">
        <title>Third-Generation Sequencing Reveals the Adaptive Role of the Epigenome in Three Deep-Sea Polychaetes.</title>
        <authorList>
            <person name="Perez M."/>
            <person name="Aroh O."/>
            <person name="Sun Y."/>
            <person name="Lan Y."/>
            <person name="Juniper S.K."/>
            <person name="Young C.R."/>
            <person name="Angers B."/>
            <person name="Qian P.Y."/>
        </authorList>
    </citation>
    <scope>NUCLEOTIDE SEQUENCE</scope>
    <source>
        <strain evidence="1">R07B-5</strain>
    </source>
</reference>
<dbReference type="Proteomes" id="UP001209878">
    <property type="component" value="Unassembled WGS sequence"/>
</dbReference>
<dbReference type="AlphaFoldDB" id="A0AAD9P2V6"/>
<evidence type="ECO:0000313" key="2">
    <source>
        <dbReference type="Proteomes" id="UP001209878"/>
    </source>
</evidence>
<evidence type="ECO:0000313" key="1">
    <source>
        <dbReference type="EMBL" id="KAK2187138.1"/>
    </source>
</evidence>
<accession>A0AAD9P2V6</accession>
<protein>
    <submittedName>
        <fullName evidence="1">Uncharacterized protein</fullName>
    </submittedName>
</protein>
<gene>
    <name evidence="1" type="ORF">NP493_177g03001</name>
</gene>
<comment type="caution">
    <text evidence="1">The sequence shown here is derived from an EMBL/GenBank/DDBJ whole genome shotgun (WGS) entry which is preliminary data.</text>
</comment>
<name>A0AAD9P2V6_RIDPI</name>
<sequence>MWNKSLCAWKYGIRVGWMGKTYRSVLGRMGCGRDMVWRGTGVVVCATVYWRCLKGAVVRLISCNAPLKRPGYWG</sequence>